<evidence type="ECO:0000313" key="1">
    <source>
        <dbReference type="EMBL" id="MEO3691692.1"/>
    </source>
</evidence>
<evidence type="ECO:0000313" key="2">
    <source>
        <dbReference type="Proteomes" id="UP001495147"/>
    </source>
</evidence>
<dbReference type="Proteomes" id="UP001495147">
    <property type="component" value="Unassembled WGS sequence"/>
</dbReference>
<protein>
    <submittedName>
        <fullName evidence="1">Uncharacterized protein</fullName>
    </submittedName>
</protein>
<name>A0ABV0G1S8_9BURK</name>
<sequence length="131" mass="14475">MSETPILAVVPTPFPADEATQVSSVTFSSSGLSVAVSSPQWAAKVEFAQTYGFRVLDELDLAEFWSQCSLRNGWFFEVEAKGWKDLELTRAAFQSGRQNWVREYLVVGFNECVSVLTKEDPVVVADSCRAG</sequence>
<accession>A0ABV0G1S8</accession>
<dbReference type="EMBL" id="JBDPZD010000002">
    <property type="protein sequence ID" value="MEO3691692.1"/>
    <property type="molecule type" value="Genomic_DNA"/>
</dbReference>
<organism evidence="1 2">
    <name type="scientific">Roseateles paludis</name>
    <dbReference type="NCBI Taxonomy" id="3145238"/>
    <lineage>
        <taxon>Bacteria</taxon>
        <taxon>Pseudomonadati</taxon>
        <taxon>Pseudomonadota</taxon>
        <taxon>Betaproteobacteria</taxon>
        <taxon>Burkholderiales</taxon>
        <taxon>Sphaerotilaceae</taxon>
        <taxon>Roseateles</taxon>
    </lineage>
</organism>
<dbReference type="RefSeq" id="WP_347704505.1">
    <property type="nucleotide sequence ID" value="NZ_JBDPZD010000002.1"/>
</dbReference>
<reference evidence="1 2" key="1">
    <citation type="submission" date="2024-05" db="EMBL/GenBank/DDBJ databases">
        <title>Roseateles sp. DJS-2-20 16S ribosomal RNA gene Genome sequencing and assembly.</title>
        <authorList>
            <person name="Woo H."/>
        </authorList>
    </citation>
    <scope>NUCLEOTIDE SEQUENCE [LARGE SCALE GENOMIC DNA]</scope>
    <source>
        <strain evidence="1 2">DJS-2-20</strain>
    </source>
</reference>
<comment type="caution">
    <text evidence="1">The sequence shown here is derived from an EMBL/GenBank/DDBJ whole genome shotgun (WGS) entry which is preliminary data.</text>
</comment>
<gene>
    <name evidence="1" type="ORF">ABDJ85_09445</name>
</gene>
<proteinExistence type="predicted"/>
<keyword evidence="2" id="KW-1185">Reference proteome</keyword>